<sequence>MDKENLAHTKAVSNLLKNIATPLDIKGMSVKELEQLADEVRRRIIDVVSRNGGHLAS</sequence>
<dbReference type="InterPro" id="IPR005477">
    <property type="entry name" value="Dxylulose-5-P_synthase"/>
</dbReference>
<comment type="cofactor">
    <cofactor evidence="1">
        <name>Mg(2+)</name>
        <dbReference type="ChEBI" id="CHEBI:18420"/>
    </cofactor>
</comment>
<organism evidence="5">
    <name type="scientific">hydrothermal vent metagenome</name>
    <dbReference type="NCBI Taxonomy" id="652676"/>
    <lineage>
        <taxon>unclassified sequences</taxon>
        <taxon>metagenomes</taxon>
        <taxon>ecological metagenomes</taxon>
    </lineage>
</organism>
<keyword evidence="3 5" id="KW-0808">Transferase</keyword>
<dbReference type="GO" id="GO:0016114">
    <property type="term" value="P:terpenoid biosynthetic process"/>
    <property type="evidence" value="ECO:0007669"/>
    <property type="project" value="InterPro"/>
</dbReference>
<comment type="subunit">
    <text evidence="2">Homodimer.</text>
</comment>
<keyword evidence="4" id="KW-0786">Thiamine pyrophosphate</keyword>
<accession>A0A3B1CP14</accession>
<dbReference type="Gene3D" id="3.40.50.970">
    <property type="match status" value="1"/>
</dbReference>
<reference evidence="5" key="1">
    <citation type="submission" date="2018-06" db="EMBL/GenBank/DDBJ databases">
        <authorList>
            <person name="Zhirakovskaya E."/>
        </authorList>
    </citation>
    <scope>NUCLEOTIDE SEQUENCE</scope>
</reference>
<dbReference type="EMBL" id="UOGA01000312">
    <property type="protein sequence ID" value="VAX25698.1"/>
    <property type="molecule type" value="Genomic_DNA"/>
</dbReference>
<feature type="non-terminal residue" evidence="5">
    <location>
        <position position="57"/>
    </location>
</feature>
<evidence type="ECO:0000256" key="4">
    <source>
        <dbReference type="ARBA" id="ARBA00023052"/>
    </source>
</evidence>
<proteinExistence type="predicted"/>
<gene>
    <name evidence="5" type="ORF">MNBD_NITROSPINAE04-540</name>
</gene>
<dbReference type="GO" id="GO:0008661">
    <property type="term" value="F:1-deoxy-D-xylulose-5-phosphate synthase activity"/>
    <property type="evidence" value="ECO:0007669"/>
    <property type="project" value="UniProtKB-EC"/>
</dbReference>
<evidence type="ECO:0000256" key="2">
    <source>
        <dbReference type="ARBA" id="ARBA00011738"/>
    </source>
</evidence>
<evidence type="ECO:0000256" key="1">
    <source>
        <dbReference type="ARBA" id="ARBA00001946"/>
    </source>
</evidence>
<protein>
    <submittedName>
        <fullName evidence="5">1-deoxy-D-xylulose 5-phosphate synthase</fullName>
        <ecNumber evidence="5">2.2.1.7</ecNumber>
    </submittedName>
</protein>
<evidence type="ECO:0000313" key="5">
    <source>
        <dbReference type="EMBL" id="VAX25698.1"/>
    </source>
</evidence>
<dbReference type="Pfam" id="PF13292">
    <property type="entry name" value="DXP_synthase_N"/>
    <property type="match status" value="1"/>
</dbReference>
<evidence type="ECO:0000256" key="3">
    <source>
        <dbReference type="ARBA" id="ARBA00022679"/>
    </source>
</evidence>
<name>A0A3B1CP14_9ZZZZ</name>
<dbReference type="AlphaFoldDB" id="A0A3B1CP14"/>
<dbReference type="EC" id="2.2.1.7" evidence="5"/>